<dbReference type="EMBL" id="WHPN01000420">
    <property type="protein sequence ID" value="KAF4405355.1"/>
    <property type="molecule type" value="Genomic_DNA"/>
</dbReference>
<sequence length="300" mass="33173">MSGDRGHIVPGSRTRYRVPLAVGIGCYVAVVVTVMYLVVDELGPGVLVLLWTGHGVFLIVLIRKLRIAVLSSVYTALFIVCASLMSVYVADMAREDLVLQQRGEKATVTVSKEWLDPAQGRKARHSHYELEHQDGSPVPGPEMETTSDLYDVGEVLTVMEDPDGELRPRTLGEVDATGELLGSGALALASLGAVGWMTWRGSDMAKRRDKRKPSAGVRVYKTVTRDHTTKEEQERKLREALEAGPADRRGYIKVHPEDYPDVSQHRAARIAWEMGLRAEAMGNKGSWRFGETVIEEVPHD</sequence>
<comment type="caution">
    <text evidence="2">The sequence shown here is derived from an EMBL/GenBank/DDBJ whole genome shotgun (WGS) entry which is preliminary data.</text>
</comment>
<feature type="transmembrane region" description="Helical" evidence="1">
    <location>
        <begin position="180"/>
        <end position="199"/>
    </location>
</feature>
<dbReference type="RefSeq" id="WP_143671148.1">
    <property type="nucleotide sequence ID" value="NZ_WHPN01000420.1"/>
</dbReference>
<keyword evidence="1" id="KW-1133">Transmembrane helix</keyword>
<name>A0ABQ7F9Y0_9ACTN</name>
<evidence type="ECO:0000313" key="2">
    <source>
        <dbReference type="EMBL" id="KAF4405355.1"/>
    </source>
</evidence>
<protein>
    <recommendedName>
        <fullName evidence="4">DUF3592 domain-containing protein</fullName>
    </recommendedName>
</protein>
<reference evidence="2 3" key="1">
    <citation type="submission" date="2019-10" db="EMBL/GenBank/DDBJ databases">
        <title>Streptomyces tenebrisbrunneis sp.nov., an endogenous actinomycete isolated from of Lycium ruthenicum.</title>
        <authorList>
            <person name="Ma L."/>
        </authorList>
    </citation>
    <scope>NUCLEOTIDE SEQUENCE [LARGE SCALE GENOMIC DNA]</scope>
    <source>
        <strain evidence="2 3">TRM 66187</strain>
    </source>
</reference>
<keyword evidence="1" id="KW-0812">Transmembrane</keyword>
<evidence type="ECO:0008006" key="4">
    <source>
        <dbReference type="Google" id="ProtNLM"/>
    </source>
</evidence>
<accession>A0ABQ7F9Y0</accession>
<feature type="transmembrane region" description="Helical" evidence="1">
    <location>
        <begin position="69"/>
        <end position="90"/>
    </location>
</feature>
<proteinExistence type="predicted"/>
<evidence type="ECO:0000256" key="1">
    <source>
        <dbReference type="SAM" id="Phobius"/>
    </source>
</evidence>
<gene>
    <name evidence="2" type="ORF">GCU69_30355</name>
</gene>
<organism evidence="2 3">
    <name type="scientific">Streptomyces lycii</name>
    <dbReference type="NCBI Taxonomy" id="2654337"/>
    <lineage>
        <taxon>Bacteria</taxon>
        <taxon>Bacillati</taxon>
        <taxon>Actinomycetota</taxon>
        <taxon>Actinomycetes</taxon>
        <taxon>Kitasatosporales</taxon>
        <taxon>Streptomycetaceae</taxon>
        <taxon>Streptomyces</taxon>
    </lineage>
</organism>
<feature type="transmembrane region" description="Helical" evidence="1">
    <location>
        <begin position="20"/>
        <end position="39"/>
    </location>
</feature>
<feature type="transmembrane region" description="Helical" evidence="1">
    <location>
        <begin position="45"/>
        <end position="62"/>
    </location>
</feature>
<evidence type="ECO:0000313" key="3">
    <source>
        <dbReference type="Proteomes" id="UP000621266"/>
    </source>
</evidence>
<keyword evidence="1" id="KW-0472">Membrane</keyword>
<keyword evidence="3" id="KW-1185">Reference proteome</keyword>
<dbReference type="Proteomes" id="UP000621266">
    <property type="component" value="Unassembled WGS sequence"/>
</dbReference>